<reference evidence="3" key="2">
    <citation type="journal article" date="2021" name="PeerJ">
        <title>Extensive microbial diversity within the chicken gut microbiome revealed by metagenomics and culture.</title>
        <authorList>
            <person name="Gilroy R."/>
            <person name="Ravi A."/>
            <person name="Getino M."/>
            <person name="Pursley I."/>
            <person name="Horton D.L."/>
            <person name="Alikhan N.F."/>
            <person name="Baker D."/>
            <person name="Gharbi K."/>
            <person name="Hall N."/>
            <person name="Watson M."/>
            <person name="Adriaenssens E.M."/>
            <person name="Foster-Nyarko E."/>
            <person name="Jarju S."/>
            <person name="Secka A."/>
            <person name="Antonio M."/>
            <person name="Oren A."/>
            <person name="Chaudhuri R.R."/>
            <person name="La Ragione R."/>
            <person name="Hildebrand F."/>
            <person name="Pallen M.J."/>
        </authorList>
    </citation>
    <scope>NUCLEOTIDE SEQUENCE</scope>
    <source>
        <strain evidence="3">CHK176-6737</strain>
    </source>
</reference>
<name>A0A9D1MUK1_9FIRM</name>
<dbReference type="InterPro" id="IPR029039">
    <property type="entry name" value="Flavoprotein-like_sf"/>
</dbReference>
<evidence type="ECO:0000256" key="1">
    <source>
        <dbReference type="SAM" id="SignalP"/>
    </source>
</evidence>
<dbReference type="Pfam" id="PF12682">
    <property type="entry name" value="Flavodoxin_4"/>
    <property type="match status" value="1"/>
</dbReference>
<dbReference type="Proteomes" id="UP000824125">
    <property type="component" value="Unassembled WGS sequence"/>
</dbReference>
<feature type="chain" id="PRO_5039732558" description="Flavodoxin-like domain-containing protein" evidence="1">
    <location>
        <begin position="25"/>
        <end position="220"/>
    </location>
</feature>
<dbReference type="PANTHER" id="PTHR39201">
    <property type="entry name" value="EXPORTED PROTEIN-RELATED"/>
    <property type="match status" value="1"/>
</dbReference>
<evidence type="ECO:0000313" key="4">
    <source>
        <dbReference type="Proteomes" id="UP000824125"/>
    </source>
</evidence>
<dbReference type="GO" id="GO:0010181">
    <property type="term" value="F:FMN binding"/>
    <property type="evidence" value="ECO:0007669"/>
    <property type="project" value="InterPro"/>
</dbReference>
<dbReference type="SUPFAM" id="SSF52218">
    <property type="entry name" value="Flavoproteins"/>
    <property type="match status" value="1"/>
</dbReference>
<organism evidence="3 4">
    <name type="scientific">Candidatus Scybalenecus merdavium</name>
    <dbReference type="NCBI Taxonomy" id="2840939"/>
    <lineage>
        <taxon>Bacteria</taxon>
        <taxon>Bacillati</taxon>
        <taxon>Bacillota</taxon>
        <taxon>Clostridia</taxon>
        <taxon>Eubacteriales</taxon>
        <taxon>Oscillospiraceae</taxon>
        <taxon>Oscillospiraceae incertae sedis</taxon>
        <taxon>Candidatus Scybalenecus</taxon>
    </lineage>
</organism>
<dbReference type="AlphaFoldDB" id="A0A9D1MUK1"/>
<accession>A0A9D1MUK1</accession>
<feature type="signal peptide" evidence="1">
    <location>
        <begin position="1"/>
        <end position="24"/>
    </location>
</feature>
<evidence type="ECO:0000259" key="2">
    <source>
        <dbReference type="Pfam" id="PF12682"/>
    </source>
</evidence>
<proteinExistence type="predicted"/>
<dbReference type="Gene3D" id="3.40.50.360">
    <property type="match status" value="1"/>
</dbReference>
<keyword evidence="1" id="KW-0732">Signal</keyword>
<sequence length="220" mass="23550">MKKTNQILAVLMAALLLFSFSACSGANDAGTTEPVSGTGTSESVAVPTDGNVLIAYFSVEENQEGGGESDLAAGGDLNVIAQMIQTNIGGDLFAIHTEETYPADDEALQIREAEEKDAGARPALTDAIEDPDQYDVVFVGFPIWVSDMPMAMYSFFDTYDFAGKTIVPFSMFTSDEPDVVTLIQSLEPDASVVANAFSIRYTKIAEGGVLVNDWLKELGY</sequence>
<dbReference type="InterPro" id="IPR008254">
    <property type="entry name" value="Flavodoxin/NO_synth"/>
</dbReference>
<dbReference type="EMBL" id="DVNM01000028">
    <property type="protein sequence ID" value="HIU69386.1"/>
    <property type="molecule type" value="Genomic_DNA"/>
</dbReference>
<gene>
    <name evidence="3" type="ORF">IAD23_05440</name>
</gene>
<dbReference type="PROSITE" id="PS51257">
    <property type="entry name" value="PROKAR_LIPOPROTEIN"/>
    <property type="match status" value="1"/>
</dbReference>
<evidence type="ECO:0000313" key="3">
    <source>
        <dbReference type="EMBL" id="HIU69386.1"/>
    </source>
</evidence>
<dbReference type="PANTHER" id="PTHR39201:SF1">
    <property type="entry name" value="FLAVODOXIN-LIKE DOMAIN-CONTAINING PROTEIN"/>
    <property type="match status" value="1"/>
</dbReference>
<comment type="caution">
    <text evidence="3">The sequence shown here is derived from an EMBL/GenBank/DDBJ whole genome shotgun (WGS) entry which is preliminary data.</text>
</comment>
<reference evidence="3" key="1">
    <citation type="submission" date="2020-10" db="EMBL/GenBank/DDBJ databases">
        <authorList>
            <person name="Gilroy R."/>
        </authorList>
    </citation>
    <scope>NUCLEOTIDE SEQUENCE</scope>
    <source>
        <strain evidence="3">CHK176-6737</strain>
    </source>
</reference>
<dbReference type="GO" id="GO:0016651">
    <property type="term" value="F:oxidoreductase activity, acting on NAD(P)H"/>
    <property type="evidence" value="ECO:0007669"/>
    <property type="project" value="UniProtKB-ARBA"/>
</dbReference>
<protein>
    <recommendedName>
        <fullName evidence="2">Flavodoxin-like domain-containing protein</fullName>
    </recommendedName>
</protein>
<feature type="domain" description="Flavodoxin-like" evidence="2">
    <location>
        <begin position="72"/>
        <end position="171"/>
    </location>
</feature>